<evidence type="ECO:0000313" key="3">
    <source>
        <dbReference type="Proteomes" id="UP001358586"/>
    </source>
</evidence>
<proteinExistence type="predicted"/>
<feature type="region of interest" description="Disordered" evidence="1">
    <location>
        <begin position="1"/>
        <end position="73"/>
    </location>
</feature>
<comment type="caution">
    <text evidence="2">The sequence shown here is derived from an EMBL/GenBank/DDBJ whole genome shotgun (WGS) entry which is preliminary data.</text>
</comment>
<dbReference type="EMBL" id="JARKNE010000008">
    <property type="protein sequence ID" value="KAK5812787.1"/>
    <property type="molecule type" value="Genomic_DNA"/>
</dbReference>
<name>A0ABR0P464_GOSAR</name>
<organism evidence="2 3">
    <name type="scientific">Gossypium arboreum</name>
    <name type="common">Tree cotton</name>
    <name type="synonym">Gossypium nanking</name>
    <dbReference type="NCBI Taxonomy" id="29729"/>
    <lineage>
        <taxon>Eukaryota</taxon>
        <taxon>Viridiplantae</taxon>
        <taxon>Streptophyta</taxon>
        <taxon>Embryophyta</taxon>
        <taxon>Tracheophyta</taxon>
        <taxon>Spermatophyta</taxon>
        <taxon>Magnoliopsida</taxon>
        <taxon>eudicotyledons</taxon>
        <taxon>Gunneridae</taxon>
        <taxon>Pentapetalae</taxon>
        <taxon>rosids</taxon>
        <taxon>malvids</taxon>
        <taxon>Malvales</taxon>
        <taxon>Malvaceae</taxon>
        <taxon>Malvoideae</taxon>
        <taxon>Gossypium</taxon>
    </lineage>
</organism>
<dbReference type="Proteomes" id="UP001358586">
    <property type="component" value="Chromosome 8"/>
</dbReference>
<feature type="compositionally biased region" description="Acidic residues" evidence="1">
    <location>
        <begin position="9"/>
        <end position="27"/>
    </location>
</feature>
<evidence type="ECO:0000313" key="2">
    <source>
        <dbReference type="EMBL" id="KAK5812787.1"/>
    </source>
</evidence>
<reference evidence="2 3" key="1">
    <citation type="submission" date="2023-03" db="EMBL/GenBank/DDBJ databases">
        <title>WGS of Gossypium arboreum.</title>
        <authorList>
            <person name="Yu D."/>
        </authorList>
    </citation>
    <scope>NUCLEOTIDE SEQUENCE [LARGE SCALE GENOMIC DNA]</scope>
    <source>
        <tissue evidence="2">Leaf</tissue>
    </source>
</reference>
<feature type="compositionally biased region" description="Basic and acidic residues" evidence="1">
    <location>
        <begin position="43"/>
        <end position="73"/>
    </location>
</feature>
<feature type="compositionally biased region" description="Polar residues" evidence="1">
    <location>
        <begin position="28"/>
        <end position="42"/>
    </location>
</feature>
<evidence type="ECO:0000256" key="1">
    <source>
        <dbReference type="SAM" id="MobiDB-lite"/>
    </source>
</evidence>
<protein>
    <submittedName>
        <fullName evidence="2">Uncharacterized protein</fullName>
    </submittedName>
</protein>
<accession>A0ABR0P464</accession>
<sequence length="73" mass="8502">MSNEHLDDINEEMFTGDEESYDLDETESATPSVNPVRNQPSNIERDEKGNRDVEYEVKRKSDRGIAREKNIEE</sequence>
<gene>
    <name evidence="2" type="ORF">PVK06_028227</name>
</gene>
<keyword evidence="3" id="KW-1185">Reference proteome</keyword>